<evidence type="ECO:0000256" key="5">
    <source>
        <dbReference type="ARBA" id="ARBA00022553"/>
    </source>
</evidence>
<sequence length="987" mass="111499">MEGSKSPNFSSYIHTFFFSVFIYCICKLASSQTDTLSREETLGGGRTLVSANNMFKLGFFRPGTSQKSYLGIWKMDEKSYSVWVANRENPLTDTADSATLTIQEDRNLAVVDRLGKIFWSTNVSIASNTTMAVLLGNGNLVLKEGNSSDSGRYIWQSFNHPTHALLPGMTVGINLKTKQTQVLKSWKNSDDPAPGNFEFGLDEGELKQFFIYRRSIPYRRAVFWNGSAYDDTSRWGWGWNAVNYSVIDSKTELYFTFHSPSATAMLVMTPEGYLDYIEARATTHWIGKQDPCSVSQGCSAYSTCNWNRRPVCSCWPGFETIESGCKRKTDLHCGRDEGVLALKGVEMPAFTVSAMLKDEEQCRKYCFSRGCDCKGYAFINESKCFFRSDDLRDIREEEHGRLELVHDISIPVLASDLKLNGRQCSNCGANIIPYPLSTNIECGHPNYNALFCNTSNGQLYFRTLNGFYFISSINADSRTLVIVPEGVDLCWSRSPKRRDIHLNSSQPFHVTDKNTIFLFNCSTPGSSNLTCTDSSACHRYIKEGRVPCYNQEKCCSYVVEDSSDAVGVLSTGCNAYASIVNLNLSWSTYDWWEGVEVSWDPLPGRKTRLPMILSITVIVGVFLLGTIVYLFWRNIKKKGYTMPHERLVLLGEIERRDLDVPFYEFGSVLQATENFSDSNKLGRGGFGDVYKGKLLEGQEVAVKRLSKSSGQGQEEFKNEVLLIGKLQHRNLVRLIGYCIQEDERLLLYEYMPNKSLDFFLFDPNRSKLLSWEKRHNIILGITKGLLYLHEDSRLRIIHRDLKTSNILLDEEMKPKISDFGLARIFGANQIQENTNRVAGTYGYMSPEYALHGLFSVKSDVFSFGVILLEIISGKKNSLIFHDEESLTLLGYAWKLWKEEKWLDFIDESLSVAHVLPEVQKCMQIGLLCVQENTVDRPTMASVLGMFISEATTLRIPKQPAFITTSVPDPNSSSCSKNEVTISLLSGR</sequence>
<proteinExistence type="predicted"/>
<evidence type="ECO:0000259" key="23">
    <source>
        <dbReference type="PROSITE" id="PS50927"/>
    </source>
</evidence>
<dbReference type="PROSITE" id="PS00108">
    <property type="entry name" value="PROTEIN_KINASE_ST"/>
    <property type="match status" value="1"/>
</dbReference>
<dbReference type="InterPro" id="IPR001245">
    <property type="entry name" value="Ser-Thr/Tyr_kinase_cat_dom"/>
</dbReference>
<evidence type="ECO:0000256" key="11">
    <source>
        <dbReference type="ARBA" id="ARBA00022777"/>
    </source>
</evidence>
<dbReference type="OrthoDB" id="1741851at2759"/>
<dbReference type="InterPro" id="IPR008271">
    <property type="entry name" value="Ser/Thr_kinase_AS"/>
</dbReference>
<evidence type="ECO:0000256" key="9">
    <source>
        <dbReference type="ARBA" id="ARBA00022734"/>
    </source>
</evidence>
<dbReference type="GO" id="GO:0048544">
    <property type="term" value="P:recognition of pollen"/>
    <property type="evidence" value="ECO:0007669"/>
    <property type="project" value="InterPro"/>
</dbReference>
<feature type="binding site" evidence="20">
    <location>
        <position position="703"/>
    </location>
    <ligand>
        <name>ATP</name>
        <dbReference type="ChEBI" id="CHEBI:30616"/>
    </ligand>
</feature>
<dbReference type="SUPFAM" id="SSF51110">
    <property type="entry name" value="alpha-D-mannose-specific plant lectins"/>
    <property type="match status" value="1"/>
</dbReference>
<evidence type="ECO:0000256" key="3">
    <source>
        <dbReference type="ARBA" id="ARBA00022475"/>
    </source>
</evidence>
<keyword evidence="6" id="KW-0808">Transferase</keyword>
<reference evidence="25 26" key="1">
    <citation type="journal article" date="2019" name="Nat. Plants">
        <title>Stout camphor tree genome fills gaps in understanding of flowering plant genome evolution.</title>
        <authorList>
            <person name="Chaw S.M."/>
            <person name="Liu Y.C."/>
            <person name="Wu Y.W."/>
            <person name="Wang H.Y."/>
            <person name="Lin C.I."/>
            <person name="Wu C.S."/>
            <person name="Ke H.M."/>
            <person name="Chang L.Y."/>
            <person name="Hsu C.Y."/>
            <person name="Yang H.T."/>
            <person name="Sudianto E."/>
            <person name="Hsu M.H."/>
            <person name="Wu K.P."/>
            <person name="Wang L.N."/>
            <person name="Leebens-Mack J.H."/>
            <person name="Tsai I.J."/>
        </authorList>
    </citation>
    <scope>NUCLEOTIDE SEQUENCE [LARGE SCALE GENOMIC DNA]</scope>
    <source>
        <strain evidence="26">cv. Chaw 1501</strain>
        <tissue evidence="25">Young leaves</tissue>
    </source>
</reference>
<dbReference type="Proteomes" id="UP000283530">
    <property type="component" value="Unassembled WGS sequence"/>
</dbReference>
<evidence type="ECO:0000256" key="17">
    <source>
        <dbReference type="ARBA" id="ARBA00023180"/>
    </source>
</evidence>
<keyword evidence="4" id="KW-0723">Serine/threonine-protein kinase</keyword>
<gene>
    <name evidence="25" type="ORF">CKAN_02008300</name>
</gene>
<dbReference type="PROSITE" id="PS00107">
    <property type="entry name" value="PROTEIN_KINASE_ATP"/>
    <property type="match status" value="1"/>
</dbReference>
<evidence type="ECO:0000256" key="1">
    <source>
        <dbReference type="ARBA" id="ARBA00004251"/>
    </source>
</evidence>
<dbReference type="FunFam" id="2.90.10.10:FF:000009">
    <property type="entry name" value="Receptor-like serine/threonine-protein kinase SD1-8"/>
    <property type="match status" value="1"/>
</dbReference>
<accession>A0A443PJM2</accession>
<dbReference type="Pfam" id="PF07714">
    <property type="entry name" value="PK_Tyr_Ser-Thr"/>
    <property type="match status" value="1"/>
</dbReference>
<keyword evidence="5" id="KW-0597">Phosphoprotein</keyword>
<dbReference type="InterPro" id="IPR000858">
    <property type="entry name" value="S_locus_glycoprot_dom"/>
</dbReference>
<keyword evidence="9 25" id="KW-0430">Lectin</keyword>
<evidence type="ECO:0000256" key="20">
    <source>
        <dbReference type="PROSITE-ProRule" id="PRU10141"/>
    </source>
</evidence>
<dbReference type="SMART" id="SM00220">
    <property type="entry name" value="S_TKc"/>
    <property type="match status" value="1"/>
</dbReference>
<evidence type="ECO:0000256" key="18">
    <source>
        <dbReference type="ARBA" id="ARBA00047899"/>
    </source>
</evidence>
<evidence type="ECO:0000259" key="24">
    <source>
        <dbReference type="PROSITE" id="PS50948"/>
    </source>
</evidence>
<keyword evidence="12 20" id="KW-0067">ATP-binding</keyword>
<dbReference type="GO" id="GO:0005524">
    <property type="term" value="F:ATP binding"/>
    <property type="evidence" value="ECO:0007669"/>
    <property type="project" value="UniProtKB-UniRule"/>
</dbReference>
<dbReference type="InterPro" id="IPR001480">
    <property type="entry name" value="Bulb-type_lectin_dom"/>
</dbReference>
<dbReference type="PROSITE" id="PS01186">
    <property type="entry name" value="EGF_2"/>
    <property type="match status" value="1"/>
</dbReference>
<evidence type="ECO:0000256" key="21">
    <source>
        <dbReference type="SAM" id="Phobius"/>
    </source>
</evidence>
<feature type="domain" description="Bulb-type lectin" evidence="23">
    <location>
        <begin position="33"/>
        <end position="155"/>
    </location>
</feature>
<dbReference type="SMART" id="SM00108">
    <property type="entry name" value="B_lectin"/>
    <property type="match status" value="1"/>
</dbReference>
<dbReference type="InterPro" id="IPR011009">
    <property type="entry name" value="Kinase-like_dom_sf"/>
</dbReference>
<dbReference type="STRING" id="337451.A0A443PJM2"/>
<keyword evidence="14 21" id="KW-0472">Membrane</keyword>
<dbReference type="GO" id="GO:0030246">
    <property type="term" value="F:carbohydrate binding"/>
    <property type="evidence" value="ECO:0007669"/>
    <property type="project" value="UniProtKB-KW"/>
</dbReference>
<keyword evidence="10 20" id="KW-0547">Nucleotide-binding</keyword>
<dbReference type="InterPro" id="IPR000742">
    <property type="entry name" value="EGF"/>
</dbReference>
<dbReference type="InterPro" id="IPR017441">
    <property type="entry name" value="Protein_kinase_ATP_BS"/>
</dbReference>
<evidence type="ECO:0000313" key="25">
    <source>
        <dbReference type="EMBL" id="RWR90952.1"/>
    </source>
</evidence>
<dbReference type="PROSITE" id="PS50011">
    <property type="entry name" value="PROTEIN_KINASE_DOM"/>
    <property type="match status" value="1"/>
</dbReference>
<dbReference type="PANTHER" id="PTHR27002:SF1111">
    <property type="entry name" value="NON-SPECIFIC SERINE_THREONINE PROTEIN KINASE"/>
    <property type="match status" value="1"/>
</dbReference>
<dbReference type="SMART" id="SM00473">
    <property type="entry name" value="PAN_AP"/>
    <property type="match status" value="1"/>
</dbReference>
<keyword evidence="17" id="KW-0325">Glycoprotein</keyword>
<evidence type="ECO:0000256" key="15">
    <source>
        <dbReference type="ARBA" id="ARBA00023157"/>
    </source>
</evidence>
<evidence type="ECO:0000259" key="22">
    <source>
        <dbReference type="PROSITE" id="PS50011"/>
    </source>
</evidence>
<dbReference type="Gene3D" id="1.10.510.10">
    <property type="entry name" value="Transferase(Phosphotransferase) domain 1"/>
    <property type="match status" value="1"/>
</dbReference>
<name>A0A443PJM2_9MAGN</name>
<comment type="subcellular location">
    <subcellularLocation>
        <location evidence="1">Cell membrane</location>
        <topology evidence="1">Single-pass type I membrane protein</topology>
    </subcellularLocation>
</comment>
<evidence type="ECO:0000256" key="2">
    <source>
        <dbReference type="ARBA" id="ARBA00012513"/>
    </source>
</evidence>
<dbReference type="PANTHER" id="PTHR27002">
    <property type="entry name" value="RECEPTOR-LIKE SERINE/THREONINE-PROTEIN KINASE SD1-8"/>
    <property type="match status" value="1"/>
</dbReference>
<dbReference type="SUPFAM" id="SSF56112">
    <property type="entry name" value="Protein kinase-like (PK-like)"/>
    <property type="match status" value="1"/>
</dbReference>
<evidence type="ECO:0000256" key="12">
    <source>
        <dbReference type="ARBA" id="ARBA00022840"/>
    </source>
</evidence>
<evidence type="ECO:0000256" key="13">
    <source>
        <dbReference type="ARBA" id="ARBA00022989"/>
    </source>
</evidence>
<keyword evidence="13 21" id="KW-1133">Transmembrane helix</keyword>
<dbReference type="EMBL" id="QPKB01000008">
    <property type="protein sequence ID" value="RWR90952.1"/>
    <property type="molecule type" value="Genomic_DNA"/>
</dbReference>
<feature type="domain" description="Apple" evidence="24">
    <location>
        <begin position="333"/>
        <end position="409"/>
    </location>
</feature>
<dbReference type="FunFam" id="3.30.200.20:FF:000195">
    <property type="entry name" value="G-type lectin S-receptor-like serine/threonine-protein kinase"/>
    <property type="match status" value="1"/>
</dbReference>
<dbReference type="GO" id="GO:0004674">
    <property type="term" value="F:protein serine/threonine kinase activity"/>
    <property type="evidence" value="ECO:0007669"/>
    <property type="project" value="UniProtKB-KW"/>
</dbReference>
<dbReference type="CDD" id="cd14066">
    <property type="entry name" value="STKc_IRAK"/>
    <property type="match status" value="1"/>
</dbReference>
<dbReference type="InterPro" id="IPR036426">
    <property type="entry name" value="Bulb-type_lectin_dom_sf"/>
</dbReference>
<evidence type="ECO:0000256" key="10">
    <source>
        <dbReference type="ARBA" id="ARBA00022741"/>
    </source>
</evidence>
<dbReference type="Pfam" id="PF08276">
    <property type="entry name" value="PAN_2"/>
    <property type="match status" value="1"/>
</dbReference>
<evidence type="ECO:0000256" key="8">
    <source>
        <dbReference type="ARBA" id="ARBA00022729"/>
    </source>
</evidence>
<comment type="catalytic activity">
    <reaction evidence="18">
        <text>L-threonyl-[protein] + ATP = O-phospho-L-threonyl-[protein] + ADP + H(+)</text>
        <dbReference type="Rhea" id="RHEA:46608"/>
        <dbReference type="Rhea" id="RHEA-COMP:11060"/>
        <dbReference type="Rhea" id="RHEA-COMP:11605"/>
        <dbReference type="ChEBI" id="CHEBI:15378"/>
        <dbReference type="ChEBI" id="CHEBI:30013"/>
        <dbReference type="ChEBI" id="CHEBI:30616"/>
        <dbReference type="ChEBI" id="CHEBI:61977"/>
        <dbReference type="ChEBI" id="CHEBI:456216"/>
        <dbReference type="EC" id="2.7.11.1"/>
    </reaction>
</comment>
<dbReference type="CDD" id="cd00028">
    <property type="entry name" value="B_lectin"/>
    <property type="match status" value="1"/>
</dbReference>
<dbReference type="FunFam" id="1.10.510.10:FF:000060">
    <property type="entry name" value="G-type lectin S-receptor-like serine/threonine-protein kinase"/>
    <property type="match status" value="1"/>
</dbReference>
<dbReference type="Gene3D" id="2.90.10.10">
    <property type="entry name" value="Bulb-type lectin domain"/>
    <property type="match status" value="1"/>
</dbReference>
<evidence type="ECO:0000256" key="19">
    <source>
        <dbReference type="ARBA" id="ARBA00048679"/>
    </source>
</evidence>
<evidence type="ECO:0000313" key="26">
    <source>
        <dbReference type="Proteomes" id="UP000283530"/>
    </source>
</evidence>
<evidence type="ECO:0000256" key="7">
    <source>
        <dbReference type="ARBA" id="ARBA00022692"/>
    </source>
</evidence>
<feature type="transmembrane region" description="Helical" evidence="21">
    <location>
        <begin position="611"/>
        <end position="632"/>
    </location>
</feature>
<dbReference type="InterPro" id="IPR000719">
    <property type="entry name" value="Prot_kinase_dom"/>
</dbReference>
<keyword evidence="3" id="KW-1003">Cell membrane</keyword>
<keyword evidence="11 25" id="KW-0418">Kinase</keyword>
<keyword evidence="26" id="KW-1185">Reference proteome</keyword>
<keyword evidence="8" id="KW-0732">Signal</keyword>
<evidence type="ECO:0000256" key="6">
    <source>
        <dbReference type="ARBA" id="ARBA00022679"/>
    </source>
</evidence>
<dbReference type="Pfam" id="PF00954">
    <property type="entry name" value="S_locus_glycop"/>
    <property type="match status" value="1"/>
</dbReference>
<evidence type="ECO:0000256" key="16">
    <source>
        <dbReference type="ARBA" id="ARBA00023170"/>
    </source>
</evidence>
<dbReference type="PROSITE" id="PS50948">
    <property type="entry name" value="PAN"/>
    <property type="match status" value="1"/>
</dbReference>
<dbReference type="Gene3D" id="3.30.200.20">
    <property type="entry name" value="Phosphorylase Kinase, domain 1"/>
    <property type="match status" value="1"/>
</dbReference>
<comment type="catalytic activity">
    <reaction evidence="19">
        <text>L-seryl-[protein] + ATP = O-phospho-L-seryl-[protein] + ADP + H(+)</text>
        <dbReference type="Rhea" id="RHEA:17989"/>
        <dbReference type="Rhea" id="RHEA-COMP:9863"/>
        <dbReference type="Rhea" id="RHEA-COMP:11604"/>
        <dbReference type="ChEBI" id="CHEBI:15378"/>
        <dbReference type="ChEBI" id="CHEBI:29999"/>
        <dbReference type="ChEBI" id="CHEBI:30616"/>
        <dbReference type="ChEBI" id="CHEBI:83421"/>
        <dbReference type="ChEBI" id="CHEBI:456216"/>
        <dbReference type="EC" id="2.7.11.1"/>
    </reaction>
</comment>
<dbReference type="InterPro" id="IPR003609">
    <property type="entry name" value="Pan_app"/>
</dbReference>
<keyword evidence="7 21" id="KW-0812">Transmembrane</keyword>
<organism evidence="25 26">
    <name type="scientific">Cinnamomum micranthum f. kanehirae</name>
    <dbReference type="NCBI Taxonomy" id="337451"/>
    <lineage>
        <taxon>Eukaryota</taxon>
        <taxon>Viridiplantae</taxon>
        <taxon>Streptophyta</taxon>
        <taxon>Embryophyta</taxon>
        <taxon>Tracheophyta</taxon>
        <taxon>Spermatophyta</taxon>
        <taxon>Magnoliopsida</taxon>
        <taxon>Magnoliidae</taxon>
        <taxon>Laurales</taxon>
        <taxon>Lauraceae</taxon>
        <taxon>Cinnamomum</taxon>
    </lineage>
</organism>
<comment type="caution">
    <text evidence="25">The sequence shown here is derived from an EMBL/GenBank/DDBJ whole genome shotgun (WGS) entry which is preliminary data.</text>
</comment>
<dbReference type="AlphaFoldDB" id="A0A443PJM2"/>
<dbReference type="EC" id="2.7.11.1" evidence="2"/>
<evidence type="ECO:0000256" key="14">
    <source>
        <dbReference type="ARBA" id="ARBA00023136"/>
    </source>
</evidence>
<dbReference type="PROSITE" id="PS50927">
    <property type="entry name" value="BULB_LECTIN"/>
    <property type="match status" value="1"/>
</dbReference>
<keyword evidence="16 25" id="KW-0675">Receptor</keyword>
<feature type="domain" description="Protein kinase" evidence="22">
    <location>
        <begin position="675"/>
        <end position="961"/>
    </location>
</feature>
<dbReference type="GO" id="GO:0005886">
    <property type="term" value="C:plasma membrane"/>
    <property type="evidence" value="ECO:0007669"/>
    <property type="project" value="UniProtKB-SubCell"/>
</dbReference>
<protein>
    <recommendedName>
        <fullName evidence="2">non-specific serine/threonine protein kinase</fullName>
        <ecNumber evidence="2">2.7.11.1</ecNumber>
    </recommendedName>
</protein>
<keyword evidence="15" id="KW-1015">Disulfide bond</keyword>
<dbReference type="Pfam" id="PF01453">
    <property type="entry name" value="B_lectin"/>
    <property type="match status" value="1"/>
</dbReference>
<evidence type="ECO:0000256" key="4">
    <source>
        <dbReference type="ARBA" id="ARBA00022527"/>
    </source>
</evidence>